<dbReference type="PROSITE" id="PS51184">
    <property type="entry name" value="JMJC"/>
    <property type="match status" value="1"/>
</dbReference>
<dbReference type="GO" id="GO:0046872">
    <property type="term" value="F:metal ion binding"/>
    <property type="evidence" value="ECO:0007669"/>
    <property type="project" value="UniProtKB-KW"/>
</dbReference>
<evidence type="ECO:0000259" key="4">
    <source>
        <dbReference type="PROSITE" id="PS51184"/>
    </source>
</evidence>
<dbReference type="RefSeq" id="WP_180091264.1">
    <property type="nucleotide sequence ID" value="NZ_CAXAZJ010000020.1"/>
</dbReference>
<dbReference type="SUPFAM" id="SSF51197">
    <property type="entry name" value="Clavaminate synthase-like"/>
    <property type="match status" value="1"/>
</dbReference>
<accession>A0A7Z0SLC6</accession>
<sequence>MKIDFCFNKEDFFNEYLYKNPCLFKRAINDIDLTWSDVNEIYERADASDRTFKLMNGYEVPKKEYLESYMNVGRLETRYIKPVIYDYMRKGATLVYNRIQNEPKIGELVYQIANYAGAQTITSGYAAFSSKSSYKSHWDTRDVFAVQLLGRKRWILKAPSFDLPLYMHQAKDMPYIDEPEEVYMDIVIEPGDILYIPRGWWHNPIPVGEETFHLAVGTFAPTGFDFLKWLMNCMPEIEACRKNFHNYENDKENLIAIKNSISDFLDDKSIYESFMCDYLGQQRVDSKLSLDVFGNNEVGVLSESQKIKVNANTLPFFSEGFVVINGNKVNIDSVSGNLIKSVFDKGLCTVGDVVEKFDGNSKSKINTLLFELGINDVIELVD</sequence>
<dbReference type="Gene3D" id="2.60.120.650">
    <property type="entry name" value="Cupin"/>
    <property type="match status" value="1"/>
</dbReference>
<keyword evidence="3" id="KW-0408">Iron</keyword>
<feature type="domain" description="JmjC" evidence="4">
    <location>
        <begin position="94"/>
        <end position="235"/>
    </location>
</feature>
<dbReference type="InterPro" id="IPR003347">
    <property type="entry name" value="JmjC_dom"/>
</dbReference>
<dbReference type="InterPro" id="IPR039994">
    <property type="entry name" value="NO66-like"/>
</dbReference>
<dbReference type="EMBL" id="JACCGK010000006">
    <property type="protein sequence ID" value="NYT72322.1"/>
    <property type="molecule type" value="Genomic_DNA"/>
</dbReference>
<proteinExistence type="predicted"/>
<dbReference type="Proteomes" id="UP000520876">
    <property type="component" value="Unassembled WGS sequence"/>
</dbReference>
<comment type="caution">
    <text evidence="5">The sequence shown here is derived from an EMBL/GenBank/DDBJ whole genome shotgun (WGS) entry which is preliminary data.</text>
</comment>
<evidence type="ECO:0000256" key="1">
    <source>
        <dbReference type="ARBA" id="ARBA00001954"/>
    </source>
</evidence>
<keyword evidence="6" id="KW-1185">Reference proteome</keyword>
<protein>
    <submittedName>
        <fullName evidence="5">Cupin-like domain-containing protein</fullName>
    </submittedName>
</protein>
<dbReference type="SMART" id="SM00558">
    <property type="entry name" value="JmjC"/>
    <property type="match status" value="1"/>
</dbReference>
<reference evidence="5 6" key="1">
    <citation type="submission" date="2020-07" db="EMBL/GenBank/DDBJ databases">
        <title>Halomonas sp. QX-2 draft genome sequence.</title>
        <authorList>
            <person name="Qiu X."/>
        </authorList>
    </citation>
    <scope>NUCLEOTIDE SEQUENCE [LARGE SCALE GENOMIC DNA]</scope>
    <source>
        <strain evidence="5 6">QX-2</strain>
    </source>
</reference>
<dbReference type="PANTHER" id="PTHR13096:SF8">
    <property type="entry name" value="RIBOSOMAL OXYGENASE 1"/>
    <property type="match status" value="1"/>
</dbReference>
<evidence type="ECO:0000313" key="6">
    <source>
        <dbReference type="Proteomes" id="UP000520876"/>
    </source>
</evidence>
<evidence type="ECO:0000256" key="2">
    <source>
        <dbReference type="ARBA" id="ARBA00022723"/>
    </source>
</evidence>
<dbReference type="AlphaFoldDB" id="A0A7Z0SLC6"/>
<keyword evidence="2" id="KW-0479">Metal-binding</keyword>
<dbReference type="PANTHER" id="PTHR13096">
    <property type="entry name" value="MINA53 MYC INDUCED NUCLEAR ANTIGEN"/>
    <property type="match status" value="1"/>
</dbReference>
<comment type="cofactor">
    <cofactor evidence="1">
        <name>Fe(2+)</name>
        <dbReference type="ChEBI" id="CHEBI:29033"/>
    </cofactor>
</comment>
<name>A0A7Z0SLC6_9GAMM</name>
<evidence type="ECO:0000256" key="3">
    <source>
        <dbReference type="ARBA" id="ARBA00023004"/>
    </source>
</evidence>
<gene>
    <name evidence="5" type="ORF">HZU72_07770</name>
</gene>
<dbReference type="Pfam" id="PF08007">
    <property type="entry name" value="JmjC_2"/>
    <property type="match status" value="1"/>
</dbReference>
<evidence type="ECO:0000313" key="5">
    <source>
        <dbReference type="EMBL" id="NYT72322.1"/>
    </source>
</evidence>
<organism evidence="5 6">
    <name type="scientific">Vreelandella sedimenti</name>
    <dbReference type="NCBI Taxonomy" id="2729618"/>
    <lineage>
        <taxon>Bacteria</taxon>
        <taxon>Pseudomonadati</taxon>
        <taxon>Pseudomonadota</taxon>
        <taxon>Gammaproteobacteria</taxon>
        <taxon>Oceanospirillales</taxon>
        <taxon>Halomonadaceae</taxon>
        <taxon>Vreelandella</taxon>
    </lineage>
</organism>